<name>A0ABV8GZL0_9BACI</name>
<accession>A0ABV8GZL0</accession>
<evidence type="ECO:0000256" key="1">
    <source>
        <dbReference type="ARBA" id="ARBA00005254"/>
    </source>
</evidence>
<comment type="similarity">
    <text evidence="1 3">Belongs to the enoyl-CoA hydratase/isomerase family.</text>
</comment>
<dbReference type="Gene3D" id="1.10.12.10">
    <property type="entry name" value="Lyase 2-enoyl-coa Hydratase, Chain A, domain 2"/>
    <property type="match status" value="1"/>
</dbReference>
<sequence length="258" mass="27836">MEERNLYVEVEDSMAIVTINRPEKRNAIDYDTQVELMYHMDSLDRNETVKVIILTGEGENFFAAGADIGKLRDRTPIESLESTMQQLTNHIAGISKPIIAAVNGYALGGGCELAIACDIRIVSKKAKIGLPELGLGIIPGGGGTQRLTALVGMGKAKELIFTGDIISAEEAEKIGLVNQVTEAKELLNTTKTIAKKIIKKAPIALKLAKLAIDQTNATSIQSGLQIEKLSQAVLMSTEDKLEGTNAFLEKRAPEFNGK</sequence>
<dbReference type="PANTHER" id="PTHR11941:SF54">
    <property type="entry name" value="ENOYL-COA HYDRATASE, MITOCHONDRIAL"/>
    <property type="match status" value="1"/>
</dbReference>
<dbReference type="RefSeq" id="WP_379497766.1">
    <property type="nucleotide sequence ID" value="NZ_JBHSAO010000011.1"/>
</dbReference>
<keyword evidence="2" id="KW-0456">Lyase</keyword>
<evidence type="ECO:0000256" key="3">
    <source>
        <dbReference type="RuleBase" id="RU003707"/>
    </source>
</evidence>
<dbReference type="CDD" id="cd06558">
    <property type="entry name" value="crotonase-like"/>
    <property type="match status" value="1"/>
</dbReference>
<dbReference type="EMBL" id="JBHSAO010000011">
    <property type="protein sequence ID" value="MFC4025279.1"/>
    <property type="molecule type" value="Genomic_DNA"/>
</dbReference>
<dbReference type="Gene3D" id="3.90.226.10">
    <property type="entry name" value="2-enoyl-CoA Hydratase, Chain A, domain 1"/>
    <property type="match status" value="1"/>
</dbReference>
<organism evidence="4 5">
    <name type="scientific">Oceanobacillus longus</name>
    <dbReference type="NCBI Taxonomy" id="930120"/>
    <lineage>
        <taxon>Bacteria</taxon>
        <taxon>Bacillati</taxon>
        <taxon>Bacillota</taxon>
        <taxon>Bacilli</taxon>
        <taxon>Bacillales</taxon>
        <taxon>Bacillaceae</taxon>
        <taxon>Oceanobacillus</taxon>
    </lineage>
</organism>
<proteinExistence type="inferred from homology"/>
<evidence type="ECO:0000313" key="5">
    <source>
        <dbReference type="Proteomes" id="UP001595772"/>
    </source>
</evidence>
<dbReference type="InterPro" id="IPR014748">
    <property type="entry name" value="Enoyl-CoA_hydra_C"/>
</dbReference>
<dbReference type="InterPro" id="IPR029045">
    <property type="entry name" value="ClpP/crotonase-like_dom_sf"/>
</dbReference>
<protein>
    <submittedName>
        <fullName evidence="4">Enoyl-CoA hydratase/isomerase family protein</fullName>
    </submittedName>
</protein>
<dbReference type="Proteomes" id="UP001595772">
    <property type="component" value="Unassembled WGS sequence"/>
</dbReference>
<dbReference type="InterPro" id="IPR018376">
    <property type="entry name" value="Enoyl-CoA_hyd/isom_CS"/>
</dbReference>
<dbReference type="SUPFAM" id="SSF52096">
    <property type="entry name" value="ClpP/crotonase"/>
    <property type="match status" value="1"/>
</dbReference>
<dbReference type="PROSITE" id="PS00166">
    <property type="entry name" value="ENOYL_COA_HYDRATASE"/>
    <property type="match status" value="1"/>
</dbReference>
<keyword evidence="5" id="KW-1185">Reference proteome</keyword>
<dbReference type="PANTHER" id="PTHR11941">
    <property type="entry name" value="ENOYL-COA HYDRATASE-RELATED"/>
    <property type="match status" value="1"/>
</dbReference>
<evidence type="ECO:0000313" key="4">
    <source>
        <dbReference type="EMBL" id="MFC4025279.1"/>
    </source>
</evidence>
<gene>
    <name evidence="4" type="ORF">ACFOUV_15895</name>
</gene>
<dbReference type="InterPro" id="IPR001753">
    <property type="entry name" value="Enoyl-CoA_hydra/iso"/>
</dbReference>
<reference evidence="5" key="1">
    <citation type="journal article" date="2019" name="Int. J. Syst. Evol. Microbiol.">
        <title>The Global Catalogue of Microorganisms (GCM) 10K type strain sequencing project: providing services to taxonomists for standard genome sequencing and annotation.</title>
        <authorList>
            <consortium name="The Broad Institute Genomics Platform"/>
            <consortium name="The Broad Institute Genome Sequencing Center for Infectious Disease"/>
            <person name="Wu L."/>
            <person name="Ma J."/>
        </authorList>
    </citation>
    <scope>NUCLEOTIDE SEQUENCE [LARGE SCALE GENOMIC DNA]</scope>
    <source>
        <strain evidence="5">IBRC-M 10703</strain>
    </source>
</reference>
<dbReference type="Pfam" id="PF00378">
    <property type="entry name" value="ECH_1"/>
    <property type="match status" value="1"/>
</dbReference>
<evidence type="ECO:0000256" key="2">
    <source>
        <dbReference type="ARBA" id="ARBA00023239"/>
    </source>
</evidence>
<comment type="caution">
    <text evidence="4">The sequence shown here is derived from an EMBL/GenBank/DDBJ whole genome shotgun (WGS) entry which is preliminary data.</text>
</comment>